<dbReference type="InterPro" id="IPR029058">
    <property type="entry name" value="AB_hydrolase_fold"/>
</dbReference>
<dbReference type="InterPro" id="IPR013094">
    <property type="entry name" value="AB_hydrolase_3"/>
</dbReference>
<feature type="region of interest" description="Disordered" evidence="2">
    <location>
        <begin position="764"/>
        <end position="791"/>
    </location>
</feature>
<dbReference type="AlphaFoldDB" id="A0AAD4LBK8"/>
<name>A0AAD4LBK8_9AGAM</name>
<feature type="region of interest" description="Disordered" evidence="2">
    <location>
        <begin position="153"/>
        <end position="200"/>
    </location>
</feature>
<dbReference type="Proteomes" id="UP001201163">
    <property type="component" value="Unassembled WGS sequence"/>
</dbReference>
<keyword evidence="1 4" id="KW-0378">Hydrolase</keyword>
<reference evidence="4" key="1">
    <citation type="submission" date="2022-01" db="EMBL/GenBank/DDBJ databases">
        <title>Comparative genomics reveals a dynamic genome evolution in the ectomycorrhizal milk-cap (Lactarius) mushrooms.</title>
        <authorList>
            <consortium name="DOE Joint Genome Institute"/>
            <person name="Lebreton A."/>
            <person name="Tang N."/>
            <person name="Kuo A."/>
            <person name="LaButti K."/>
            <person name="Drula E."/>
            <person name="Barry K."/>
            <person name="Clum A."/>
            <person name="Lipzen A."/>
            <person name="Mousain D."/>
            <person name="Ng V."/>
            <person name="Wang R."/>
            <person name="Wang X."/>
            <person name="Dai Y."/>
            <person name="Henrissat B."/>
            <person name="Grigoriev I.V."/>
            <person name="Guerin-Laguette A."/>
            <person name="Yu F."/>
            <person name="Martin F.M."/>
        </authorList>
    </citation>
    <scope>NUCLEOTIDE SEQUENCE</scope>
    <source>
        <strain evidence="4">QP</strain>
    </source>
</reference>
<accession>A0AAD4LBK8</accession>
<dbReference type="InterPro" id="IPR050300">
    <property type="entry name" value="GDXG_lipolytic_enzyme"/>
</dbReference>
<evidence type="ECO:0000259" key="3">
    <source>
        <dbReference type="Pfam" id="PF07859"/>
    </source>
</evidence>
<dbReference type="PANTHER" id="PTHR48081:SF5">
    <property type="entry name" value="ALPHA_BETA HYDROLASE FOLD-3 DOMAIN-CONTAINING PROTEIN"/>
    <property type="match status" value="1"/>
</dbReference>
<evidence type="ECO:0000313" key="4">
    <source>
        <dbReference type="EMBL" id="KAH8985534.1"/>
    </source>
</evidence>
<dbReference type="EMBL" id="JAKELL010000062">
    <property type="protein sequence ID" value="KAH8985534.1"/>
    <property type="molecule type" value="Genomic_DNA"/>
</dbReference>
<feature type="compositionally biased region" description="Low complexity" evidence="2">
    <location>
        <begin position="180"/>
        <end position="189"/>
    </location>
</feature>
<dbReference type="Gene3D" id="3.40.50.1820">
    <property type="entry name" value="alpha/beta hydrolase"/>
    <property type="match status" value="1"/>
</dbReference>
<dbReference type="SUPFAM" id="SSF53474">
    <property type="entry name" value="alpha/beta-Hydrolases"/>
    <property type="match status" value="1"/>
</dbReference>
<protein>
    <submittedName>
        <fullName evidence="4">Alpha/Beta hydrolase protein</fullName>
    </submittedName>
</protein>
<evidence type="ECO:0000256" key="2">
    <source>
        <dbReference type="SAM" id="MobiDB-lite"/>
    </source>
</evidence>
<organism evidence="4 5">
    <name type="scientific">Lactarius akahatsu</name>
    <dbReference type="NCBI Taxonomy" id="416441"/>
    <lineage>
        <taxon>Eukaryota</taxon>
        <taxon>Fungi</taxon>
        <taxon>Dikarya</taxon>
        <taxon>Basidiomycota</taxon>
        <taxon>Agaricomycotina</taxon>
        <taxon>Agaricomycetes</taxon>
        <taxon>Russulales</taxon>
        <taxon>Russulaceae</taxon>
        <taxon>Lactarius</taxon>
    </lineage>
</organism>
<comment type="caution">
    <text evidence="4">The sequence shown here is derived from an EMBL/GenBank/DDBJ whole genome shotgun (WGS) entry which is preliminary data.</text>
</comment>
<dbReference type="Pfam" id="PF07859">
    <property type="entry name" value="Abhydrolase_3"/>
    <property type="match status" value="1"/>
</dbReference>
<keyword evidence="5" id="KW-1185">Reference proteome</keyword>
<feature type="compositionally biased region" description="Polar residues" evidence="2">
    <location>
        <begin position="163"/>
        <end position="179"/>
    </location>
</feature>
<dbReference type="GO" id="GO:0016787">
    <property type="term" value="F:hydrolase activity"/>
    <property type="evidence" value="ECO:0007669"/>
    <property type="project" value="UniProtKB-KW"/>
</dbReference>
<sequence>MSTSLTTKTALGLMPLALGIVLRHYYERVIKDKSKSKEGAAAPVPLRLEELMYDEAFTISRSFMDASAKHTVEEIQKFTALHTPVGPSSHSVRVTVPQTCCAEAARVLVRAFGGEHEARRVVGGVRWWQVRPGDRGIDAEWIMDKRDWKEARRREKAAAAAEGTQTSESPGAGATGSTCLSPLSSPSSPDAHTRVGTDDSEATAAYRPEMDEMRCLLWAHGGGYYFGSVDQERYMIQRYARKIHGRVFAPNYRLAPQYPFPCGLQDLLASYLFLIEPPPGAAHRPVQPGHIVVGGDSAGGGLALAFLQVVRDAGLPPPAGAVLVSPWTLFPRRDSRHTSQVPLWPPPPDDISLQVHELLRPGGTRGSATVPPGTDDGNRETVVRVTGEDGVPVEIRQQIQLYTTNDLLMHPLVSPALAYLGGLPPLFVIASDREVLRDEILFTAHRAANPEKYPVSEEVKKLYPAYEGIENRTKPTMVHLQVYDDAAHVLPLMFIASTPAIYCYRAIATFIKHVTNMPPTAALQKRKLPPLWMSDLTLGETVTSPVALSSPAAEVEQPILAQPSATTRPKRLSRMTTSFRRSSLFSKSERSTSGEVHAEDIDVLAGDPVVYHGGWAKENDSNRTMIRERVAINGTIRPLEPERDLPGLHVDPAHLGVVSARWARVYIPFMQRHEKKYAGSMRQVVRRRERAIALLRSQCSREVEKEKEAEVEGEGWSVAWALGDPDERPPPSSLVARCDTEEALALARAVAATKQKRNSRLVVSTSFRGKKRRASEESEKAEKTVRRRPGGEFWRRLSRGHGAVPSTAVAAAATVMQPQVMVAA</sequence>
<feature type="compositionally biased region" description="Basic and acidic residues" evidence="2">
    <location>
        <begin position="774"/>
        <end position="791"/>
    </location>
</feature>
<proteinExistence type="predicted"/>
<feature type="domain" description="Alpha/beta hydrolase fold-3" evidence="3">
    <location>
        <begin position="216"/>
        <end position="340"/>
    </location>
</feature>
<dbReference type="PANTHER" id="PTHR48081">
    <property type="entry name" value="AB HYDROLASE SUPERFAMILY PROTEIN C4A8.06C"/>
    <property type="match status" value="1"/>
</dbReference>
<evidence type="ECO:0000256" key="1">
    <source>
        <dbReference type="ARBA" id="ARBA00022801"/>
    </source>
</evidence>
<evidence type="ECO:0000313" key="5">
    <source>
        <dbReference type="Proteomes" id="UP001201163"/>
    </source>
</evidence>
<gene>
    <name evidence="4" type="ORF">EDB92DRAFT_2105537</name>
</gene>